<reference evidence="2 3" key="1">
    <citation type="journal article" date="2013" name="PLoS ONE">
        <title>Predicting the Proteins of Angomonas deanei, Strigomonas culicis and Their Respective Endosymbionts Reveals New Aspects of the Trypanosomatidae Family.</title>
        <authorList>
            <person name="Motta M.C."/>
            <person name="Martins A.C."/>
            <person name="de Souza S.S."/>
            <person name="Catta-Preta C.M."/>
            <person name="Silva R."/>
            <person name="Klein C.C."/>
            <person name="de Almeida L.G."/>
            <person name="de Lima Cunha O."/>
            <person name="Ciapina L.P."/>
            <person name="Brocchi M."/>
            <person name="Colabardini A.C."/>
            <person name="de Araujo Lima B."/>
            <person name="Machado C.R."/>
            <person name="de Almeida Soares C.M."/>
            <person name="Probst C.M."/>
            <person name="de Menezes C.B."/>
            <person name="Thompson C.E."/>
            <person name="Bartholomeu D.C."/>
            <person name="Gradia D.F."/>
            <person name="Pavoni D.P."/>
            <person name="Grisard E.C."/>
            <person name="Fantinatti-Garboggini F."/>
            <person name="Marchini F.K."/>
            <person name="Rodrigues-Luiz G.F."/>
            <person name="Wagner G."/>
            <person name="Goldman G.H."/>
            <person name="Fietto J.L."/>
            <person name="Elias M.C."/>
            <person name="Goldman M.H."/>
            <person name="Sagot M.F."/>
            <person name="Pereira M."/>
            <person name="Stoco P.H."/>
            <person name="de Mendonca-Neto R.P."/>
            <person name="Teixeira S.M."/>
            <person name="Maciel T.E."/>
            <person name="de Oliveira Mendes T.A."/>
            <person name="Urmenyi T.P."/>
            <person name="de Souza W."/>
            <person name="Schenkman S."/>
            <person name="de Vasconcelos A.T."/>
        </authorList>
    </citation>
    <scope>NUCLEOTIDE SEQUENCE [LARGE SCALE GENOMIC DNA]</scope>
</reference>
<feature type="region of interest" description="Disordered" evidence="1">
    <location>
        <begin position="115"/>
        <end position="167"/>
    </location>
</feature>
<gene>
    <name evidence="2" type="ORF">STCU_10020</name>
</gene>
<feature type="region of interest" description="Disordered" evidence="1">
    <location>
        <begin position="681"/>
        <end position="736"/>
    </location>
</feature>
<feature type="compositionally biased region" description="Low complexity" evidence="1">
    <location>
        <begin position="75"/>
        <end position="88"/>
    </location>
</feature>
<proteinExistence type="predicted"/>
<comment type="caution">
    <text evidence="2">The sequence shown here is derived from an EMBL/GenBank/DDBJ whole genome shotgun (WGS) entry which is preliminary data.</text>
</comment>
<evidence type="ECO:0000313" key="2">
    <source>
        <dbReference type="EMBL" id="EPY18357.1"/>
    </source>
</evidence>
<feature type="compositionally biased region" description="Polar residues" evidence="1">
    <location>
        <begin position="151"/>
        <end position="161"/>
    </location>
</feature>
<feature type="region of interest" description="Disordered" evidence="1">
    <location>
        <begin position="24"/>
        <end position="98"/>
    </location>
</feature>
<protein>
    <submittedName>
        <fullName evidence="2">Proteophosphoglycan ppg4</fullName>
    </submittedName>
</protein>
<name>S9TJQ1_9TRYP</name>
<organism evidence="2 3">
    <name type="scientific">Strigomonas culicis</name>
    <dbReference type="NCBI Taxonomy" id="28005"/>
    <lineage>
        <taxon>Eukaryota</taxon>
        <taxon>Discoba</taxon>
        <taxon>Euglenozoa</taxon>
        <taxon>Kinetoplastea</taxon>
        <taxon>Metakinetoplastina</taxon>
        <taxon>Trypanosomatida</taxon>
        <taxon>Trypanosomatidae</taxon>
        <taxon>Strigomonadinae</taxon>
        <taxon>Strigomonas</taxon>
    </lineage>
</organism>
<feature type="compositionally biased region" description="Basic and acidic residues" evidence="1">
    <location>
        <begin position="342"/>
        <end position="355"/>
    </location>
</feature>
<feature type="compositionally biased region" description="Acidic residues" evidence="1">
    <location>
        <begin position="370"/>
        <end position="384"/>
    </location>
</feature>
<evidence type="ECO:0000313" key="3">
    <source>
        <dbReference type="Proteomes" id="UP000015354"/>
    </source>
</evidence>
<dbReference type="Proteomes" id="UP000015354">
    <property type="component" value="Unassembled WGS sequence"/>
</dbReference>
<accession>S9TJQ1</accession>
<feature type="compositionally biased region" description="Basic and acidic residues" evidence="1">
    <location>
        <begin position="694"/>
        <end position="706"/>
    </location>
</feature>
<feature type="region of interest" description="Disordered" evidence="1">
    <location>
        <begin position="340"/>
        <end position="391"/>
    </location>
</feature>
<evidence type="ECO:0000256" key="1">
    <source>
        <dbReference type="SAM" id="MobiDB-lite"/>
    </source>
</evidence>
<feature type="compositionally biased region" description="Polar residues" evidence="1">
    <location>
        <begin position="24"/>
        <end position="42"/>
    </location>
</feature>
<dbReference type="EMBL" id="ATMH01009974">
    <property type="protein sequence ID" value="EPY18357.1"/>
    <property type="molecule type" value="Genomic_DNA"/>
</dbReference>
<sequence length="736" mass="76861">MSLSNVHGLVDMWKSVSESNLTDISQRNSNTEGGLSFATNSPADAVGLALPPLPPRHEGPSGLPPVESTGTHPHSSGSPAAAGAGAAAKSPRPLPVGALTPTMATALRWDRVAVGDRASSQPGASATKRGEGAGPTVPSGPKRGPPAGRSGSPTHSSTNRRASADALVEDTSGYSYCMSGSYSSRRHTAPPLTSVSVDIGSLSVSAAKNATADTPAGQEAAANGVTVPVSSSLSVHTFTAEEASPATSAHSSAINSQRRSAYRRAQAAEESLDGFWSQWAQRRDLPSVSASMNHSGAMSDLRHELERKTSTPGWMMYSVESPTAGHVGPAVCAPAGAPTVAHAEEGKGDGQEDRVATSVDPGTDSKGTYTDDENEDDSSEDLEAEGDKGTSMVEDSAIARAMAFDWHTSEETGLQRTHSLLPDIFASITKGARNLNERKPVKATTLVAQSLAAPDALGGSAYGTSTFSFGDALQDRAMESEPFYWGESGEYPLERAYECVSAPAQGKEKEGAAPIADGRFGGVLSRCYSGESLLRGIDKGTAQTALYTPDSVPIAAQQRQSFGLLSESSSMILPMMDAPHAPLTSDVARPQLTAVSAHTDSSPLRVAKTLAMRYLSPQPLIYGPPAPELPKMDPRHIFGGDCLAAALWVSSPRDVDLDGDVPSAPSRAAAAKAPAIPVARRVPDVPTAPTVPESKAERPTNEKKEVAPVSPQRPLHKGTRRDPKRGDILTFFTRRK</sequence>
<keyword evidence="3" id="KW-1185">Reference proteome</keyword>
<dbReference type="AlphaFoldDB" id="S9TJQ1"/>